<keyword evidence="3" id="KW-1185">Reference proteome</keyword>
<proteinExistence type="predicted"/>
<evidence type="ECO:0000313" key="3">
    <source>
        <dbReference type="Proteomes" id="UP001430953"/>
    </source>
</evidence>
<feature type="compositionally biased region" description="Low complexity" evidence="1">
    <location>
        <begin position="10"/>
        <end position="19"/>
    </location>
</feature>
<dbReference type="Proteomes" id="UP001430953">
    <property type="component" value="Unassembled WGS sequence"/>
</dbReference>
<sequence>MPLIEITDLSGRVPRGVRPAPRRRASRSTIARRRRHSRSFRRLRPRRRRRLPGGTYCSHLVAAPGRDRTGRRLREIQRCRNSPRSPRNPPVDASHRPVAAPRRPSAHPPAWTSWLRSLRRRRRLIVVPRSYRPPRVSRCS</sequence>
<reference evidence="2 3" key="1">
    <citation type="submission" date="2023-03" db="EMBL/GenBank/DDBJ databases">
        <title>High recombination rates correlate with genetic variation in Cardiocondyla obscurior ants.</title>
        <authorList>
            <person name="Errbii M."/>
        </authorList>
    </citation>
    <scope>NUCLEOTIDE SEQUENCE [LARGE SCALE GENOMIC DNA]</scope>
    <source>
        <strain evidence="2">Alpha-2009</strain>
        <tissue evidence="2">Whole body</tissue>
    </source>
</reference>
<dbReference type="AlphaFoldDB" id="A0AAW2G7V5"/>
<organism evidence="2 3">
    <name type="scientific">Cardiocondyla obscurior</name>
    <dbReference type="NCBI Taxonomy" id="286306"/>
    <lineage>
        <taxon>Eukaryota</taxon>
        <taxon>Metazoa</taxon>
        <taxon>Ecdysozoa</taxon>
        <taxon>Arthropoda</taxon>
        <taxon>Hexapoda</taxon>
        <taxon>Insecta</taxon>
        <taxon>Pterygota</taxon>
        <taxon>Neoptera</taxon>
        <taxon>Endopterygota</taxon>
        <taxon>Hymenoptera</taxon>
        <taxon>Apocrita</taxon>
        <taxon>Aculeata</taxon>
        <taxon>Formicoidea</taxon>
        <taxon>Formicidae</taxon>
        <taxon>Myrmicinae</taxon>
        <taxon>Cardiocondyla</taxon>
    </lineage>
</organism>
<evidence type="ECO:0000313" key="2">
    <source>
        <dbReference type="EMBL" id="KAL0123059.1"/>
    </source>
</evidence>
<dbReference type="EMBL" id="JADYXP020000006">
    <property type="protein sequence ID" value="KAL0123059.1"/>
    <property type="molecule type" value="Genomic_DNA"/>
</dbReference>
<gene>
    <name evidence="2" type="ORF">PUN28_007589</name>
</gene>
<name>A0AAW2G7V5_9HYME</name>
<evidence type="ECO:0000256" key="1">
    <source>
        <dbReference type="SAM" id="MobiDB-lite"/>
    </source>
</evidence>
<accession>A0AAW2G7V5</accession>
<feature type="region of interest" description="Disordered" evidence="1">
    <location>
        <begin position="1"/>
        <end position="110"/>
    </location>
</feature>
<protein>
    <submittedName>
        <fullName evidence="2">Uncharacterized protein</fullName>
    </submittedName>
</protein>
<feature type="compositionally biased region" description="Basic residues" evidence="1">
    <location>
        <begin position="20"/>
        <end position="51"/>
    </location>
</feature>
<feature type="compositionally biased region" description="Basic and acidic residues" evidence="1">
    <location>
        <begin position="65"/>
        <end position="78"/>
    </location>
</feature>
<comment type="caution">
    <text evidence="2">The sequence shown here is derived from an EMBL/GenBank/DDBJ whole genome shotgun (WGS) entry which is preliminary data.</text>
</comment>